<feature type="region of interest" description="Disordered" evidence="8">
    <location>
        <begin position="270"/>
        <end position="385"/>
    </location>
</feature>
<dbReference type="SMART" id="SM00258">
    <property type="entry name" value="SAND"/>
    <property type="match status" value="2"/>
</dbReference>
<dbReference type="GO" id="GO:0008270">
    <property type="term" value="F:zinc ion binding"/>
    <property type="evidence" value="ECO:0007669"/>
    <property type="project" value="UniProtKB-KW"/>
</dbReference>
<dbReference type="PANTHER" id="PTHR46386:SF1">
    <property type="entry name" value="NUCLEAR BODY PROTEIN SP140-LIKE PROTEIN"/>
    <property type="match status" value="1"/>
</dbReference>
<reference evidence="13" key="1">
    <citation type="submission" date="2020-10" db="EMBL/GenBank/DDBJ databases">
        <title>Chromosome-scale genome assembly of the Allis shad, Alosa alosa.</title>
        <authorList>
            <person name="Margot Z."/>
            <person name="Christophe K."/>
            <person name="Cabau C."/>
            <person name="Louis A."/>
            <person name="Berthelot C."/>
            <person name="Parey E."/>
            <person name="Roest Crollius H."/>
            <person name="Montfort J."/>
            <person name="Robinson-Rechavi M."/>
            <person name="Bucao C."/>
            <person name="Bouchez O."/>
            <person name="Gislard M."/>
            <person name="Lluch J."/>
            <person name="Milhes M."/>
            <person name="Lampietro C."/>
            <person name="Lopez Roques C."/>
            <person name="Donnadieu C."/>
            <person name="Braasch I."/>
            <person name="Desvignes T."/>
            <person name="Postlethwait J."/>
            <person name="Bobe J."/>
            <person name="Guiguen Y."/>
        </authorList>
    </citation>
    <scope>NUCLEOTIDE SEQUENCE</scope>
    <source>
        <strain evidence="13">M-15738</strain>
        <tissue evidence="13">Blood</tissue>
    </source>
</reference>
<feature type="compositionally biased region" description="Basic residues" evidence="8">
    <location>
        <begin position="146"/>
        <end position="155"/>
    </location>
</feature>
<evidence type="ECO:0000256" key="6">
    <source>
        <dbReference type="PROSITE-ProRule" id="PRU00035"/>
    </source>
</evidence>
<keyword evidence="3 7" id="KW-0863">Zinc-finger</keyword>
<feature type="compositionally biased region" description="Basic and acidic residues" evidence="8">
    <location>
        <begin position="122"/>
        <end position="145"/>
    </location>
</feature>
<evidence type="ECO:0000259" key="11">
    <source>
        <dbReference type="PROSITE" id="PS50864"/>
    </source>
</evidence>
<dbReference type="InterPro" id="IPR013083">
    <property type="entry name" value="Znf_RING/FYVE/PHD"/>
</dbReference>
<feature type="domain" description="PHD-type" evidence="10">
    <location>
        <begin position="486"/>
        <end position="533"/>
    </location>
</feature>
<evidence type="ECO:0000256" key="4">
    <source>
        <dbReference type="ARBA" id="ARBA00022833"/>
    </source>
</evidence>
<dbReference type="CDD" id="cd15541">
    <property type="entry name" value="PHD_TIF1_like"/>
    <property type="match status" value="1"/>
</dbReference>
<dbReference type="InterPro" id="IPR004865">
    <property type="entry name" value="HSR_dom"/>
</dbReference>
<gene>
    <name evidence="13" type="ORF">AALO_G00282760</name>
</gene>
<sequence>MVVTVRAPMDPLDFLTKDQLLLFFRRKKTEMSCMDQPHTFLTQLRDHDLVSEKLYQRVVRMKTKEQKKKGVYEVLDSLETHQPECVETFWRSVFTDHIMQLYPTLRLLRNSLMDGSFPFNESHPEVDCTSEEKDAEEKSEDMKERTVKKRSRQKSKGSASEREEEEEHDQAGTSQGKTSVKKRKLQKPIYSSPLIKGGREDIWNWPMFKTQLPVTCGNKEGTLYRDKLAKGVRSIFHEDRWYTPGEFEKLGGKERSKNWKTSIRCRNTPLQKLIQENHLTSSPAKRRSADRGQDGTCMQQFTNTDPTHVKKKMRRALFPSSPENSIRLSDSSDEENSSSNQTEDRSEGDPREEREEGEEEEGGMAGLGGAVEGGSNHDNGEVDTSLFEGSTLPVQCGPVTGRLQKDRFASGSTGKCIRTDERWLTPAEFIRLNPDLKDGMWKRDITCRGQPLSYLLQGKILQVHSLLCMCRMCSHTESDLQDQTNDDHCFICGERGELLCCDGCPRSFHRDCHIPTPTPSPGDDWLCTFCVWKRSQEWRYADHMTQKQVLDRRISEYTLQCQYLLLFLLNADEQRIFTIDPCPTVSGYSSVIPRPMWLQKVRENLESRYRLVGEFVSDMRLIFRNCAVFNRKNQEIKEMGIRLSTLFEEEFQSTFIATNQRDDSG</sequence>
<dbReference type="Gene3D" id="3.30.40.10">
    <property type="entry name" value="Zinc/RING finger domain, C3HC4 (zinc finger)"/>
    <property type="match status" value="1"/>
</dbReference>
<dbReference type="Pfam" id="PF00439">
    <property type="entry name" value="Bromodomain"/>
    <property type="match status" value="1"/>
</dbReference>
<evidence type="ECO:0000256" key="7">
    <source>
        <dbReference type="PROSITE-ProRule" id="PRU00146"/>
    </source>
</evidence>
<evidence type="ECO:0000313" key="13">
    <source>
        <dbReference type="EMBL" id="KAG5263116.1"/>
    </source>
</evidence>
<dbReference type="EMBL" id="JADWDJ010000022">
    <property type="protein sequence ID" value="KAG5263116.1"/>
    <property type="molecule type" value="Genomic_DNA"/>
</dbReference>
<feature type="domain" description="SAND" evidence="11">
    <location>
        <begin position="379"/>
        <end position="462"/>
    </location>
</feature>
<dbReference type="GO" id="GO:0003677">
    <property type="term" value="F:DNA binding"/>
    <property type="evidence" value="ECO:0007669"/>
    <property type="project" value="InterPro"/>
</dbReference>
<evidence type="ECO:0000259" key="9">
    <source>
        <dbReference type="PROSITE" id="PS50014"/>
    </source>
</evidence>
<evidence type="ECO:0000259" key="12">
    <source>
        <dbReference type="PROSITE" id="PS51414"/>
    </source>
</evidence>
<dbReference type="InterPro" id="IPR019787">
    <property type="entry name" value="Znf_PHD-finger"/>
</dbReference>
<accession>A0AAV6FMU5</accession>
<dbReference type="SUPFAM" id="SSF57903">
    <property type="entry name" value="FYVE/PHD zinc finger"/>
    <property type="match status" value="1"/>
</dbReference>
<dbReference type="Gene3D" id="1.20.920.10">
    <property type="entry name" value="Bromodomain-like"/>
    <property type="match status" value="1"/>
</dbReference>
<keyword evidence="1" id="KW-0597">Phosphoprotein</keyword>
<dbReference type="PROSITE" id="PS51414">
    <property type="entry name" value="HSR"/>
    <property type="match status" value="1"/>
</dbReference>
<evidence type="ECO:0000256" key="5">
    <source>
        <dbReference type="ARBA" id="ARBA00023117"/>
    </source>
</evidence>
<dbReference type="SMART" id="SM00297">
    <property type="entry name" value="BROMO"/>
    <property type="match status" value="1"/>
</dbReference>
<evidence type="ECO:0000256" key="8">
    <source>
        <dbReference type="SAM" id="MobiDB-lite"/>
    </source>
</evidence>
<feature type="domain" description="SAND" evidence="11">
    <location>
        <begin position="202"/>
        <end position="280"/>
    </location>
</feature>
<dbReference type="Pfam" id="PF01342">
    <property type="entry name" value="SAND"/>
    <property type="match status" value="2"/>
</dbReference>
<dbReference type="InterPro" id="IPR043563">
    <property type="entry name" value="Sp110/Sp140/Sp140L-like"/>
</dbReference>
<comment type="caution">
    <text evidence="13">The sequence shown here is derived from an EMBL/GenBank/DDBJ whole genome shotgun (WGS) entry which is preliminary data.</text>
</comment>
<dbReference type="PROSITE" id="PS50864">
    <property type="entry name" value="SAND"/>
    <property type="match status" value="2"/>
</dbReference>
<evidence type="ECO:0000256" key="2">
    <source>
        <dbReference type="ARBA" id="ARBA00022723"/>
    </source>
</evidence>
<dbReference type="Proteomes" id="UP000823561">
    <property type="component" value="Chromosome 22"/>
</dbReference>
<evidence type="ECO:0000256" key="3">
    <source>
        <dbReference type="ARBA" id="ARBA00022771"/>
    </source>
</evidence>
<dbReference type="Pfam" id="PF00628">
    <property type="entry name" value="PHD"/>
    <property type="match status" value="1"/>
</dbReference>
<keyword evidence="2" id="KW-0479">Metal-binding</keyword>
<dbReference type="Gene3D" id="3.10.390.10">
    <property type="entry name" value="SAND domain-like"/>
    <property type="match status" value="2"/>
</dbReference>
<evidence type="ECO:0008006" key="15">
    <source>
        <dbReference type="Google" id="ProtNLM"/>
    </source>
</evidence>
<dbReference type="AlphaFoldDB" id="A0AAV6FMU5"/>
<feature type="region of interest" description="Disordered" evidence="8">
    <location>
        <begin position="119"/>
        <end position="185"/>
    </location>
</feature>
<feature type="compositionally biased region" description="Gly residues" evidence="8">
    <location>
        <begin position="363"/>
        <end position="372"/>
    </location>
</feature>
<evidence type="ECO:0000313" key="14">
    <source>
        <dbReference type="Proteomes" id="UP000823561"/>
    </source>
</evidence>
<dbReference type="InterPro" id="IPR010919">
    <property type="entry name" value="SAND-like_dom_sf"/>
</dbReference>
<dbReference type="PROSITE" id="PS50014">
    <property type="entry name" value="BROMODOMAIN_2"/>
    <property type="match status" value="1"/>
</dbReference>
<dbReference type="SMART" id="SM00249">
    <property type="entry name" value="PHD"/>
    <property type="match status" value="1"/>
</dbReference>
<protein>
    <recommendedName>
        <fullName evidence="15">Nuclear body protein SP140-like protein</fullName>
    </recommendedName>
</protein>
<dbReference type="SUPFAM" id="SSF63763">
    <property type="entry name" value="SAND domain-like"/>
    <property type="match status" value="2"/>
</dbReference>
<feature type="domain" description="Bromo" evidence="9">
    <location>
        <begin position="588"/>
        <end position="637"/>
    </location>
</feature>
<dbReference type="InterPro" id="IPR000770">
    <property type="entry name" value="SAND_dom"/>
</dbReference>
<feature type="domain" description="HSR" evidence="12">
    <location>
        <begin position="1"/>
        <end position="117"/>
    </location>
</feature>
<feature type="compositionally biased region" description="Basic and acidic residues" evidence="8">
    <location>
        <begin position="342"/>
        <end position="354"/>
    </location>
</feature>
<dbReference type="InterPro" id="IPR001965">
    <property type="entry name" value="Znf_PHD"/>
</dbReference>
<dbReference type="InterPro" id="IPR001487">
    <property type="entry name" value="Bromodomain"/>
</dbReference>
<feature type="compositionally biased region" description="Polar residues" evidence="8">
    <location>
        <begin position="296"/>
        <end position="306"/>
    </location>
</feature>
<dbReference type="Pfam" id="PF03172">
    <property type="entry name" value="HSR"/>
    <property type="match status" value="1"/>
</dbReference>
<dbReference type="GO" id="GO:0000981">
    <property type="term" value="F:DNA-binding transcription factor activity, RNA polymerase II-specific"/>
    <property type="evidence" value="ECO:0007669"/>
    <property type="project" value="TreeGrafter"/>
</dbReference>
<keyword evidence="14" id="KW-1185">Reference proteome</keyword>
<name>A0AAV6FMU5_9TELE</name>
<keyword evidence="4" id="KW-0862">Zinc</keyword>
<organism evidence="13 14">
    <name type="scientific">Alosa alosa</name>
    <name type="common">allis shad</name>
    <dbReference type="NCBI Taxonomy" id="278164"/>
    <lineage>
        <taxon>Eukaryota</taxon>
        <taxon>Metazoa</taxon>
        <taxon>Chordata</taxon>
        <taxon>Craniata</taxon>
        <taxon>Vertebrata</taxon>
        <taxon>Euteleostomi</taxon>
        <taxon>Actinopterygii</taxon>
        <taxon>Neopterygii</taxon>
        <taxon>Teleostei</taxon>
        <taxon>Clupei</taxon>
        <taxon>Clupeiformes</taxon>
        <taxon>Clupeoidei</taxon>
        <taxon>Clupeidae</taxon>
        <taxon>Alosa</taxon>
    </lineage>
</organism>
<dbReference type="GO" id="GO:0005634">
    <property type="term" value="C:nucleus"/>
    <property type="evidence" value="ECO:0007669"/>
    <property type="project" value="InterPro"/>
</dbReference>
<dbReference type="PROSITE" id="PS50016">
    <property type="entry name" value="ZF_PHD_2"/>
    <property type="match status" value="1"/>
</dbReference>
<keyword evidence="5 6" id="KW-0103">Bromodomain</keyword>
<dbReference type="InterPro" id="IPR036427">
    <property type="entry name" value="Bromodomain-like_sf"/>
</dbReference>
<evidence type="ECO:0000256" key="1">
    <source>
        <dbReference type="ARBA" id="ARBA00022553"/>
    </source>
</evidence>
<dbReference type="SUPFAM" id="SSF47370">
    <property type="entry name" value="Bromodomain"/>
    <property type="match status" value="1"/>
</dbReference>
<dbReference type="InterPro" id="IPR011011">
    <property type="entry name" value="Znf_FYVE_PHD"/>
</dbReference>
<dbReference type="PANTHER" id="PTHR46386">
    <property type="entry name" value="NUCLEAR BODY PROTEIN SP140"/>
    <property type="match status" value="1"/>
</dbReference>
<proteinExistence type="predicted"/>
<evidence type="ECO:0000259" key="10">
    <source>
        <dbReference type="PROSITE" id="PS50016"/>
    </source>
</evidence>